<feature type="signal peptide" evidence="1">
    <location>
        <begin position="1"/>
        <end position="22"/>
    </location>
</feature>
<organism evidence="3 4">
    <name type="scientific">Hyphobacterium marinum</name>
    <dbReference type="NCBI Taxonomy" id="3116574"/>
    <lineage>
        <taxon>Bacteria</taxon>
        <taxon>Pseudomonadati</taxon>
        <taxon>Pseudomonadota</taxon>
        <taxon>Alphaproteobacteria</taxon>
        <taxon>Maricaulales</taxon>
        <taxon>Maricaulaceae</taxon>
        <taxon>Hyphobacterium</taxon>
    </lineage>
</organism>
<dbReference type="PROSITE" id="PS50106">
    <property type="entry name" value="PDZ"/>
    <property type="match status" value="1"/>
</dbReference>
<dbReference type="Gene3D" id="2.30.42.10">
    <property type="match status" value="1"/>
</dbReference>
<name>A0ABU7LXF2_9PROT</name>
<gene>
    <name evidence="3" type="ORF">V0U35_06025</name>
</gene>
<dbReference type="SUPFAM" id="SSF50630">
    <property type="entry name" value="Acid proteases"/>
    <property type="match status" value="1"/>
</dbReference>
<evidence type="ECO:0000256" key="1">
    <source>
        <dbReference type="SAM" id="SignalP"/>
    </source>
</evidence>
<keyword evidence="4" id="KW-1185">Reference proteome</keyword>
<feature type="chain" id="PRO_5047260051" description="PDZ domain-containing protein" evidence="1">
    <location>
        <begin position="23"/>
        <end position="363"/>
    </location>
</feature>
<feature type="domain" description="PDZ" evidence="2">
    <location>
        <begin position="283"/>
        <end position="330"/>
    </location>
</feature>
<dbReference type="InterPro" id="IPR021109">
    <property type="entry name" value="Peptidase_aspartic_dom_sf"/>
</dbReference>
<accession>A0ABU7LXF2</accession>
<dbReference type="Gene3D" id="2.40.70.10">
    <property type="entry name" value="Acid Proteases"/>
    <property type="match status" value="1"/>
</dbReference>
<dbReference type="RefSeq" id="WP_330195773.1">
    <property type="nucleotide sequence ID" value="NZ_JAZDRO010000002.1"/>
</dbReference>
<comment type="caution">
    <text evidence="3">The sequence shown here is derived from an EMBL/GenBank/DDBJ whole genome shotgun (WGS) entry which is preliminary data.</text>
</comment>
<sequence length="363" mass="40590">MRHWRQGLVAVLTLAWTASAHGDPIIVPTEMCRGYFFVPVTLPAREDRPEDRTLWFLYDTGASSSFLDPDSVERISGQRVAVGLRARISEASLGSLTVSMSPRVTELDHLSIALGREIDGILAFDAFDDFLTTLDYVAGEIRVEPGELPRPDNETVYSARGRDDRPWLRVRFEGRTRRMLIDSGAGGTAFAVNHLDRYRLDGEARPVGASVRFRTIEYRDGGRLADPAYLGRYRIEAPVVSELPETELIGGRVMEHFIWTFDQRNERVRIVPNRPDEAVIIPGELHHGLAMRPVTDGLRVEQVLPGGGAEGHDIREGDVITHIQGHPVRDRGCETGNFDTWTVTRLRDGESAEVTFPLVVLVE</sequence>
<dbReference type="EMBL" id="JAZDRO010000002">
    <property type="protein sequence ID" value="MEE2566233.1"/>
    <property type="molecule type" value="Genomic_DNA"/>
</dbReference>
<evidence type="ECO:0000259" key="2">
    <source>
        <dbReference type="PROSITE" id="PS50106"/>
    </source>
</evidence>
<dbReference type="InterPro" id="IPR001478">
    <property type="entry name" value="PDZ"/>
</dbReference>
<dbReference type="InterPro" id="IPR036034">
    <property type="entry name" value="PDZ_sf"/>
</dbReference>
<proteinExistence type="predicted"/>
<dbReference type="Proteomes" id="UP001310692">
    <property type="component" value="Unassembled WGS sequence"/>
</dbReference>
<keyword evidence="1" id="KW-0732">Signal</keyword>
<protein>
    <recommendedName>
        <fullName evidence="2">PDZ domain-containing protein</fullName>
    </recommendedName>
</protein>
<evidence type="ECO:0000313" key="4">
    <source>
        <dbReference type="Proteomes" id="UP001310692"/>
    </source>
</evidence>
<evidence type="ECO:0000313" key="3">
    <source>
        <dbReference type="EMBL" id="MEE2566233.1"/>
    </source>
</evidence>
<dbReference type="SUPFAM" id="SSF50156">
    <property type="entry name" value="PDZ domain-like"/>
    <property type="match status" value="1"/>
</dbReference>
<reference evidence="3 4" key="1">
    <citation type="submission" date="2024-01" db="EMBL/GenBank/DDBJ databases">
        <title>Hyphobacterium bacterium isolated from marine sediment.</title>
        <authorList>
            <person name="Zhao S."/>
        </authorList>
    </citation>
    <scope>NUCLEOTIDE SEQUENCE [LARGE SCALE GENOMIC DNA]</scope>
    <source>
        <strain evidence="3 4">Y60-23</strain>
    </source>
</reference>